<accession>M1UR67</accession>
<keyword evidence="3" id="KW-1185">Reference proteome</keyword>
<proteinExistence type="predicted"/>
<feature type="transmembrane region" description="Helical" evidence="1">
    <location>
        <begin position="44"/>
        <end position="71"/>
    </location>
</feature>
<evidence type="ECO:0000313" key="2">
    <source>
        <dbReference type="EMBL" id="BAM80091.1"/>
    </source>
</evidence>
<evidence type="ECO:0000313" key="3">
    <source>
        <dbReference type="Proteomes" id="UP000007014"/>
    </source>
</evidence>
<dbReference type="HOGENOM" id="CLU_1984752_0_0_1"/>
<keyword evidence="1" id="KW-0812">Transmembrane</keyword>
<dbReference type="AlphaFoldDB" id="M1UR67"/>
<dbReference type="EMBL" id="AP006491">
    <property type="protein sequence ID" value="BAM80091.1"/>
    <property type="molecule type" value="Genomic_DNA"/>
</dbReference>
<keyword evidence="1" id="KW-0472">Membrane</keyword>
<protein>
    <submittedName>
        <fullName evidence="2">Uncharacterized protein</fullName>
    </submittedName>
</protein>
<dbReference type="KEGG" id="cme:CYME_CMI220C"/>
<evidence type="ECO:0000256" key="1">
    <source>
        <dbReference type="SAM" id="Phobius"/>
    </source>
</evidence>
<feature type="transmembrane region" description="Helical" evidence="1">
    <location>
        <begin position="19"/>
        <end position="38"/>
    </location>
</feature>
<reference evidence="2 3" key="1">
    <citation type="journal article" date="2004" name="Nature">
        <title>Genome sequence of the ultrasmall unicellular red alga Cyanidioschyzon merolae 10D.</title>
        <authorList>
            <person name="Matsuzaki M."/>
            <person name="Misumi O."/>
            <person name="Shin-i T."/>
            <person name="Maruyama S."/>
            <person name="Takahara M."/>
            <person name="Miyagishima S."/>
            <person name="Mori T."/>
            <person name="Nishida K."/>
            <person name="Yagisawa F."/>
            <person name="Nishida K."/>
            <person name="Yoshida Y."/>
            <person name="Nishimura Y."/>
            <person name="Nakao S."/>
            <person name="Kobayashi T."/>
            <person name="Momoyama Y."/>
            <person name="Higashiyama T."/>
            <person name="Minoda A."/>
            <person name="Sano M."/>
            <person name="Nomoto H."/>
            <person name="Oishi K."/>
            <person name="Hayashi H."/>
            <person name="Ohta F."/>
            <person name="Nishizaka S."/>
            <person name="Haga S."/>
            <person name="Miura S."/>
            <person name="Morishita T."/>
            <person name="Kabeya Y."/>
            <person name="Terasawa K."/>
            <person name="Suzuki Y."/>
            <person name="Ishii Y."/>
            <person name="Asakawa S."/>
            <person name="Takano H."/>
            <person name="Ohta N."/>
            <person name="Kuroiwa H."/>
            <person name="Tanaka K."/>
            <person name="Shimizu N."/>
            <person name="Sugano S."/>
            <person name="Sato N."/>
            <person name="Nozaki H."/>
            <person name="Ogasawara N."/>
            <person name="Kohara Y."/>
            <person name="Kuroiwa T."/>
        </authorList>
    </citation>
    <scope>NUCLEOTIDE SEQUENCE [LARGE SCALE GENOMIC DNA]</scope>
    <source>
        <strain evidence="2 3">10D</strain>
    </source>
</reference>
<dbReference type="RefSeq" id="XP_005536377.1">
    <property type="nucleotide sequence ID" value="XM_005536320.1"/>
</dbReference>
<name>M1UR67_CYAM1</name>
<dbReference type="Gramene" id="CMI220CT">
    <property type="protein sequence ID" value="CMI220CT"/>
    <property type="gene ID" value="CMI220C"/>
</dbReference>
<organism evidence="2 3">
    <name type="scientific">Cyanidioschyzon merolae (strain NIES-3377 / 10D)</name>
    <name type="common">Unicellular red alga</name>
    <dbReference type="NCBI Taxonomy" id="280699"/>
    <lineage>
        <taxon>Eukaryota</taxon>
        <taxon>Rhodophyta</taxon>
        <taxon>Bangiophyceae</taxon>
        <taxon>Cyanidiales</taxon>
        <taxon>Cyanidiaceae</taxon>
        <taxon>Cyanidioschyzon</taxon>
    </lineage>
</organism>
<sequence>MAPDAFPGRRFSAEHSIRVAAAFIGISFVLAYALREWIRSSPKLVLATGVLASLWSVYTLSLCSACRVALFSTANERRRTKPLGWIATVLSGAFGGLLGSRIHAVCFTTSVLLYAVWVWELQIPEQ</sequence>
<feature type="transmembrane region" description="Helical" evidence="1">
    <location>
        <begin position="83"/>
        <end position="116"/>
    </location>
</feature>
<dbReference type="Proteomes" id="UP000007014">
    <property type="component" value="Chromosome 9"/>
</dbReference>
<gene>
    <name evidence="2" type="ORF">CYME_CMI220C</name>
</gene>
<keyword evidence="1" id="KW-1133">Transmembrane helix</keyword>
<reference evidence="2 3" key="2">
    <citation type="journal article" date="2007" name="BMC Biol.">
        <title>A 100%-complete sequence reveals unusually simple genomic features in the hot-spring red alga Cyanidioschyzon merolae.</title>
        <authorList>
            <person name="Nozaki H."/>
            <person name="Takano H."/>
            <person name="Misumi O."/>
            <person name="Terasawa K."/>
            <person name="Matsuzaki M."/>
            <person name="Maruyama S."/>
            <person name="Nishida K."/>
            <person name="Yagisawa F."/>
            <person name="Yoshida Y."/>
            <person name="Fujiwara T."/>
            <person name="Takio S."/>
            <person name="Tamura K."/>
            <person name="Chung S.J."/>
            <person name="Nakamura S."/>
            <person name="Kuroiwa H."/>
            <person name="Tanaka K."/>
            <person name="Sato N."/>
            <person name="Kuroiwa T."/>
        </authorList>
    </citation>
    <scope>NUCLEOTIDE SEQUENCE [LARGE SCALE GENOMIC DNA]</scope>
    <source>
        <strain evidence="2 3">10D</strain>
    </source>
</reference>
<dbReference type="GeneID" id="16993745"/>